<gene>
    <name evidence="2" type="ORF">DFH08DRAFT_956275</name>
</gene>
<evidence type="ECO:0000256" key="1">
    <source>
        <dbReference type="SAM" id="MobiDB-lite"/>
    </source>
</evidence>
<dbReference type="PANTHER" id="PTHR21974">
    <property type="entry name" value="RE15880P"/>
    <property type="match status" value="1"/>
</dbReference>
<organism evidence="2 3">
    <name type="scientific">Mycena albidolilacea</name>
    <dbReference type="NCBI Taxonomy" id="1033008"/>
    <lineage>
        <taxon>Eukaryota</taxon>
        <taxon>Fungi</taxon>
        <taxon>Dikarya</taxon>
        <taxon>Basidiomycota</taxon>
        <taxon>Agaricomycotina</taxon>
        <taxon>Agaricomycetes</taxon>
        <taxon>Agaricomycetidae</taxon>
        <taxon>Agaricales</taxon>
        <taxon>Marasmiineae</taxon>
        <taxon>Mycenaceae</taxon>
        <taxon>Mycena</taxon>
    </lineage>
</organism>
<dbReference type="EMBL" id="JARIHO010000011">
    <property type="protein sequence ID" value="KAJ7353198.1"/>
    <property type="molecule type" value="Genomic_DNA"/>
</dbReference>
<keyword evidence="3" id="KW-1185">Reference proteome</keyword>
<name>A0AAD7AB04_9AGAR</name>
<dbReference type="Proteomes" id="UP001218218">
    <property type="component" value="Unassembled WGS sequence"/>
</dbReference>
<accession>A0AAD7AB04</accession>
<sequence length="266" mass="30625">MSTKEAILRDSSNHAQLLAQIIELDYVPPALQYKNTYIATLEKFLMELENQISRLKQTAIKKERQKHEAMRDTNEATTDRIVDKITRRKEKVETKASKEKDDLMEAPKEEKQAKREEERMKTMIAEGKAVRADLQEKLQLYNKTKQDLAELYRKIFDGPTPAYPQDDQLEYELQQAQSRYTQVQGFLHLKSQAVGLFELENTEFLACKCRVQEVLDSSPIGSGATMSDMMKRCILAAKDHAAQTQILPVHQARIQRGKTTNAQSFM</sequence>
<dbReference type="PANTHER" id="PTHR21974:SF2">
    <property type="entry name" value="RE15880P"/>
    <property type="match status" value="1"/>
</dbReference>
<dbReference type="AlphaFoldDB" id="A0AAD7AB04"/>
<reference evidence="2" key="1">
    <citation type="submission" date="2023-03" db="EMBL/GenBank/DDBJ databases">
        <title>Massive genome expansion in bonnet fungi (Mycena s.s.) driven by repeated elements and novel gene families across ecological guilds.</title>
        <authorList>
            <consortium name="Lawrence Berkeley National Laboratory"/>
            <person name="Harder C.B."/>
            <person name="Miyauchi S."/>
            <person name="Viragh M."/>
            <person name="Kuo A."/>
            <person name="Thoen E."/>
            <person name="Andreopoulos B."/>
            <person name="Lu D."/>
            <person name="Skrede I."/>
            <person name="Drula E."/>
            <person name="Henrissat B."/>
            <person name="Morin E."/>
            <person name="Kohler A."/>
            <person name="Barry K."/>
            <person name="LaButti K."/>
            <person name="Morin E."/>
            <person name="Salamov A."/>
            <person name="Lipzen A."/>
            <person name="Mereny Z."/>
            <person name="Hegedus B."/>
            <person name="Baldrian P."/>
            <person name="Stursova M."/>
            <person name="Weitz H."/>
            <person name="Taylor A."/>
            <person name="Grigoriev I.V."/>
            <person name="Nagy L.G."/>
            <person name="Martin F."/>
            <person name="Kauserud H."/>
        </authorList>
    </citation>
    <scope>NUCLEOTIDE SEQUENCE</scope>
    <source>
        <strain evidence="2">CBHHK002</strain>
    </source>
</reference>
<feature type="region of interest" description="Disordered" evidence="1">
    <location>
        <begin position="92"/>
        <end position="116"/>
    </location>
</feature>
<comment type="caution">
    <text evidence="2">The sequence shown here is derived from an EMBL/GenBank/DDBJ whole genome shotgun (WGS) entry which is preliminary data.</text>
</comment>
<protein>
    <submittedName>
        <fullName evidence="2">Uncharacterized protein</fullName>
    </submittedName>
</protein>
<evidence type="ECO:0000313" key="2">
    <source>
        <dbReference type="EMBL" id="KAJ7353198.1"/>
    </source>
</evidence>
<proteinExistence type="predicted"/>
<evidence type="ECO:0000313" key="3">
    <source>
        <dbReference type="Proteomes" id="UP001218218"/>
    </source>
</evidence>